<accession>A0ABV6RUL2</accession>
<keyword evidence="5" id="KW-1185">Reference proteome</keyword>
<dbReference type="PROSITE" id="PS50921">
    <property type="entry name" value="ANTAR"/>
    <property type="match status" value="1"/>
</dbReference>
<keyword evidence="2" id="KW-0804">Transcription</keyword>
<dbReference type="Gene3D" id="1.10.10.10">
    <property type="entry name" value="Winged helix-like DNA-binding domain superfamily/Winged helix DNA-binding domain"/>
    <property type="match status" value="1"/>
</dbReference>
<evidence type="ECO:0000313" key="5">
    <source>
        <dbReference type="Proteomes" id="UP001589896"/>
    </source>
</evidence>
<proteinExistence type="predicted"/>
<reference evidence="4 5" key="1">
    <citation type="submission" date="2024-09" db="EMBL/GenBank/DDBJ databases">
        <authorList>
            <person name="Sun Q."/>
            <person name="Mori K."/>
        </authorList>
    </citation>
    <scope>NUCLEOTIDE SEQUENCE [LARGE SCALE GENOMIC DNA]</scope>
    <source>
        <strain evidence="4 5">KCTC 23076</strain>
    </source>
</reference>
<sequence>MPDFQQAANALSRAEDDPAAMTQALVDFLPVSGASVSTIGDFLGTETLAASDGVIARIDELQFDLGEGPCWDALATLQPVIEPDLEGRPQHSWPAFSRALADHGVAAIFAFPLAVGPLRIGAIDLYAITPTPLGEERTTEATALASIISRHVLRDALRSAGSDGQGAAGPYSRRAVHQATGFVIAQCGISAEDAHLLMQGHAFAQGLSMDEIARDVISGRLTFTATGTTIGDSR</sequence>
<dbReference type="InterPro" id="IPR036388">
    <property type="entry name" value="WH-like_DNA-bd_sf"/>
</dbReference>
<dbReference type="InterPro" id="IPR029016">
    <property type="entry name" value="GAF-like_dom_sf"/>
</dbReference>
<dbReference type="RefSeq" id="WP_386671892.1">
    <property type="nucleotide sequence ID" value="NZ_JBHLTG010000005.1"/>
</dbReference>
<evidence type="ECO:0000313" key="4">
    <source>
        <dbReference type="EMBL" id="MFC0680289.1"/>
    </source>
</evidence>
<evidence type="ECO:0000256" key="2">
    <source>
        <dbReference type="ARBA" id="ARBA00023163"/>
    </source>
</evidence>
<dbReference type="SUPFAM" id="SSF55781">
    <property type="entry name" value="GAF domain-like"/>
    <property type="match status" value="1"/>
</dbReference>
<dbReference type="Pfam" id="PF03861">
    <property type="entry name" value="ANTAR"/>
    <property type="match status" value="1"/>
</dbReference>
<dbReference type="InterPro" id="IPR005561">
    <property type="entry name" value="ANTAR"/>
</dbReference>
<dbReference type="InterPro" id="IPR003018">
    <property type="entry name" value="GAF"/>
</dbReference>
<dbReference type="Gene3D" id="3.30.450.40">
    <property type="match status" value="1"/>
</dbReference>
<dbReference type="Proteomes" id="UP001589896">
    <property type="component" value="Unassembled WGS sequence"/>
</dbReference>
<keyword evidence="1" id="KW-0805">Transcription regulation</keyword>
<evidence type="ECO:0000256" key="1">
    <source>
        <dbReference type="ARBA" id="ARBA00023015"/>
    </source>
</evidence>
<dbReference type="SMART" id="SM01012">
    <property type="entry name" value="ANTAR"/>
    <property type="match status" value="1"/>
</dbReference>
<dbReference type="EMBL" id="JBHLTG010000005">
    <property type="protein sequence ID" value="MFC0680289.1"/>
    <property type="molecule type" value="Genomic_DNA"/>
</dbReference>
<feature type="domain" description="ANTAR" evidence="3">
    <location>
        <begin position="156"/>
        <end position="217"/>
    </location>
</feature>
<organism evidence="4 5">
    <name type="scientific">Lysobacter korlensis</name>
    <dbReference type="NCBI Taxonomy" id="553636"/>
    <lineage>
        <taxon>Bacteria</taxon>
        <taxon>Pseudomonadati</taxon>
        <taxon>Pseudomonadota</taxon>
        <taxon>Gammaproteobacteria</taxon>
        <taxon>Lysobacterales</taxon>
        <taxon>Lysobacteraceae</taxon>
        <taxon>Lysobacter</taxon>
    </lineage>
</organism>
<dbReference type="Pfam" id="PF13185">
    <property type="entry name" value="GAF_2"/>
    <property type="match status" value="1"/>
</dbReference>
<evidence type="ECO:0000259" key="3">
    <source>
        <dbReference type="PROSITE" id="PS50921"/>
    </source>
</evidence>
<name>A0ABV6RUL2_9GAMM</name>
<comment type="caution">
    <text evidence="4">The sequence shown here is derived from an EMBL/GenBank/DDBJ whole genome shotgun (WGS) entry which is preliminary data.</text>
</comment>
<gene>
    <name evidence="4" type="ORF">ACFFGH_20840</name>
</gene>
<protein>
    <submittedName>
        <fullName evidence="4">GAF and ANTAR domain-containing protein</fullName>
    </submittedName>
</protein>